<sequence>MRRLGWTSILIGLLSLTPRASSFPGGAPVGTCDTFMPMHHTEDGKGVEPQPEKNKPPIQILLNATSIKAGDTVEVRISSKNNVSYRGFIVQLQDVSKGTPVGTIQPVSVGTHLLQCKSPGDTLTHSDPFDKVETVLHWKSPLFTNFPRIQVRATIVEKYDLIWTNVTSQTIVFKEDDDSVDVKTLGKTWLKQVVSTVKKLSDPIALEQEIEARFQKGFNGVVDKEGRFIVQYVLDILPFEDNYPGAHTTDHSQSPSHSEEVHSFKHPENTVGNPLSNGRHMSEEYSINLIKAVLKGDPVIAEELEHILENEDIDLPLKHA</sequence>
<dbReference type="PANTHER" id="PTHR45828:SF9">
    <property type="entry name" value="CELL WALL INTEGRITY AND STRESS RESPONSE COMPONENT 4-LIKE-RELATED"/>
    <property type="match status" value="1"/>
</dbReference>
<evidence type="ECO:0000256" key="2">
    <source>
        <dbReference type="ARBA" id="ARBA00008501"/>
    </source>
</evidence>
<dbReference type="PANTHER" id="PTHR45828">
    <property type="entry name" value="CYTOCHROME B561/FERRIC REDUCTASE TRANSMEMBRANE"/>
    <property type="match status" value="1"/>
</dbReference>
<dbReference type="Proteomes" id="UP001634394">
    <property type="component" value="Unassembled WGS sequence"/>
</dbReference>
<evidence type="ECO:0000256" key="9">
    <source>
        <dbReference type="SAM" id="MobiDB-lite"/>
    </source>
</evidence>
<dbReference type="CDD" id="cd08544">
    <property type="entry name" value="Reeler"/>
    <property type="match status" value="1"/>
</dbReference>
<dbReference type="InterPro" id="IPR051237">
    <property type="entry name" value="Ferric-chelate_Red/DefProt"/>
</dbReference>
<evidence type="ECO:0000256" key="7">
    <source>
        <dbReference type="ARBA" id="ARBA00022859"/>
    </source>
</evidence>
<name>A0ABD3VKE4_SINWO</name>
<protein>
    <recommendedName>
        <fullName evidence="11">Reelin domain-containing protein</fullName>
    </recommendedName>
</protein>
<feature type="compositionally biased region" description="Basic and acidic residues" evidence="9">
    <location>
        <begin position="257"/>
        <end position="268"/>
    </location>
</feature>
<evidence type="ECO:0000313" key="13">
    <source>
        <dbReference type="Proteomes" id="UP001634394"/>
    </source>
</evidence>
<keyword evidence="5" id="KW-0399">Innate immunity</keyword>
<proteinExistence type="inferred from homology"/>
<keyword evidence="4" id="KW-0929">Antimicrobial</keyword>
<comment type="subcellular location">
    <subcellularLocation>
        <location evidence="1">Secreted</location>
    </subcellularLocation>
</comment>
<evidence type="ECO:0000256" key="10">
    <source>
        <dbReference type="SAM" id="SignalP"/>
    </source>
</evidence>
<keyword evidence="6 10" id="KW-0732">Signal</keyword>
<accession>A0ABD3VKE4</accession>
<dbReference type="EMBL" id="JBJQND010000011">
    <property type="protein sequence ID" value="KAL3862059.1"/>
    <property type="molecule type" value="Genomic_DNA"/>
</dbReference>
<evidence type="ECO:0000256" key="1">
    <source>
        <dbReference type="ARBA" id="ARBA00004613"/>
    </source>
</evidence>
<dbReference type="GO" id="GO:0045087">
    <property type="term" value="P:innate immune response"/>
    <property type="evidence" value="ECO:0007669"/>
    <property type="project" value="UniProtKB-KW"/>
</dbReference>
<dbReference type="GO" id="GO:0042742">
    <property type="term" value="P:defense response to bacterium"/>
    <property type="evidence" value="ECO:0007669"/>
    <property type="project" value="UniProtKB-KW"/>
</dbReference>
<comment type="similarity">
    <text evidence="2">Belongs to the insect defense protein family.</text>
</comment>
<feature type="chain" id="PRO_5044858376" description="Reelin domain-containing protein" evidence="10">
    <location>
        <begin position="23"/>
        <end position="320"/>
    </location>
</feature>
<comment type="caution">
    <text evidence="12">The sequence shown here is derived from an EMBL/GenBank/DDBJ whole genome shotgun (WGS) entry which is preliminary data.</text>
</comment>
<evidence type="ECO:0000256" key="5">
    <source>
        <dbReference type="ARBA" id="ARBA00022588"/>
    </source>
</evidence>
<keyword evidence="7" id="KW-0391">Immunity</keyword>
<evidence type="ECO:0000256" key="6">
    <source>
        <dbReference type="ARBA" id="ARBA00022729"/>
    </source>
</evidence>
<feature type="signal peptide" evidence="10">
    <location>
        <begin position="1"/>
        <end position="22"/>
    </location>
</feature>
<keyword evidence="8" id="KW-0044">Antibiotic</keyword>
<dbReference type="InterPro" id="IPR042307">
    <property type="entry name" value="Reeler_sf"/>
</dbReference>
<evidence type="ECO:0000256" key="4">
    <source>
        <dbReference type="ARBA" id="ARBA00022529"/>
    </source>
</evidence>
<evidence type="ECO:0000256" key="3">
    <source>
        <dbReference type="ARBA" id="ARBA00022525"/>
    </source>
</evidence>
<feature type="region of interest" description="Disordered" evidence="9">
    <location>
        <begin position="244"/>
        <end position="278"/>
    </location>
</feature>
<reference evidence="12 13" key="1">
    <citation type="submission" date="2024-11" db="EMBL/GenBank/DDBJ databases">
        <title>Chromosome-level genome assembly of the freshwater bivalve Anodonta woodiana.</title>
        <authorList>
            <person name="Chen X."/>
        </authorList>
    </citation>
    <scope>NUCLEOTIDE SEQUENCE [LARGE SCALE GENOMIC DNA]</scope>
    <source>
        <strain evidence="12">MN2024</strain>
        <tissue evidence="12">Gills</tissue>
    </source>
</reference>
<keyword evidence="13" id="KW-1185">Reference proteome</keyword>
<dbReference type="InterPro" id="IPR002861">
    <property type="entry name" value="Reeler_dom"/>
</dbReference>
<evidence type="ECO:0000259" key="11">
    <source>
        <dbReference type="PROSITE" id="PS51019"/>
    </source>
</evidence>
<feature type="domain" description="Reelin" evidence="11">
    <location>
        <begin position="17"/>
        <end position="187"/>
    </location>
</feature>
<keyword evidence="3" id="KW-0964">Secreted</keyword>
<dbReference type="Gene3D" id="2.60.40.4060">
    <property type="entry name" value="Reeler domain"/>
    <property type="match status" value="1"/>
</dbReference>
<dbReference type="PROSITE" id="PS51019">
    <property type="entry name" value="REELIN"/>
    <property type="match status" value="1"/>
</dbReference>
<evidence type="ECO:0000313" key="12">
    <source>
        <dbReference type="EMBL" id="KAL3862059.1"/>
    </source>
</evidence>
<gene>
    <name evidence="12" type="ORF">ACJMK2_008054</name>
</gene>
<dbReference type="Pfam" id="PF02014">
    <property type="entry name" value="Reeler"/>
    <property type="match status" value="1"/>
</dbReference>
<dbReference type="GO" id="GO:0005576">
    <property type="term" value="C:extracellular region"/>
    <property type="evidence" value="ECO:0007669"/>
    <property type="project" value="UniProtKB-SubCell"/>
</dbReference>
<dbReference type="AlphaFoldDB" id="A0ABD3VKE4"/>
<evidence type="ECO:0000256" key="8">
    <source>
        <dbReference type="ARBA" id="ARBA00023022"/>
    </source>
</evidence>
<organism evidence="12 13">
    <name type="scientific">Sinanodonta woodiana</name>
    <name type="common">Chinese pond mussel</name>
    <name type="synonym">Anodonta woodiana</name>
    <dbReference type="NCBI Taxonomy" id="1069815"/>
    <lineage>
        <taxon>Eukaryota</taxon>
        <taxon>Metazoa</taxon>
        <taxon>Spiralia</taxon>
        <taxon>Lophotrochozoa</taxon>
        <taxon>Mollusca</taxon>
        <taxon>Bivalvia</taxon>
        <taxon>Autobranchia</taxon>
        <taxon>Heteroconchia</taxon>
        <taxon>Palaeoheterodonta</taxon>
        <taxon>Unionida</taxon>
        <taxon>Unionoidea</taxon>
        <taxon>Unionidae</taxon>
        <taxon>Unioninae</taxon>
        <taxon>Sinanodonta</taxon>
    </lineage>
</organism>